<proteinExistence type="inferred from homology"/>
<dbReference type="SUPFAM" id="SSF51621">
    <property type="entry name" value="Phosphoenolpyruvate/pyruvate domain"/>
    <property type="match status" value="1"/>
</dbReference>
<evidence type="ECO:0000256" key="1">
    <source>
        <dbReference type="ARBA" id="ARBA00005568"/>
    </source>
</evidence>
<organism evidence="5 6">
    <name type="scientific">Aspergillus mulundensis</name>
    <dbReference type="NCBI Taxonomy" id="1810919"/>
    <lineage>
        <taxon>Eukaryota</taxon>
        <taxon>Fungi</taxon>
        <taxon>Dikarya</taxon>
        <taxon>Ascomycota</taxon>
        <taxon>Pezizomycotina</taxon>
        <taxon>Eurotiomycetes</taxon>
        <taxon>Eurotiomycetidae</taxon>
        <taxon>Eurotiales</taxon>
        <taxon>Aspergillaceae</taxon>
        <taxon>Aspergillus</taxon>
        <taxon>Aspergillus subgen. Nidulantes</taxon>
    </lineage>
</organism>
<dbReference type="GO" id="GO:0046872">
    <property type="term" value="F:metal ion binding"/>
    <property type="evidence" value="ECO:0007669"/>
    <property type="project" value="UniProtKB-KW"/>
</dbReference>
<evidence type="ECO:0000313" key="5">
    <source>
        <dbReference type="EMBL" id="RDW58921.1"/>
    </source>
</evidence>
<dbReference type="InterPro" id="IPR050251">
    <property type="entry name" value="HpcH-HpaI_aldolase"/>
</dbReference>
<comment type="similarity">
    <text evidence="1">Belongs to the HpcH/HpaI aldolase family.</text>
</comment>
<dbReference type="Proteomes" id="UP000256690">
    <property type="component" value="Unassembled WGS sequence"/>
</dbReference>
<keyword evidence="6" id="KW-1185">Reference proteome</keyword>
<dbReference type="InterPro" id="IPR040442">
    <property type="entry name" value="Pyrv_kinase-like_dom_sf"/>
</dbReference>
<dbReference type="GeneID" id="38121497"/>
<dbReference type="GO" id="GO:0016832">
    <property type="term" value="F:aldehyde-lyase activity"/>
    <property type="evidence" value="ECO:0007669"/>
    <property type="project" value="TreeGrafter"/>
</dbReference>
<dbReference type="GO" id="GO:0005737">
    <property type="term" value="C:cytoplasm"/>
    <property type="evidence" value="ECO:0007669"/>
    <property type="project" value="TreeGrafter"/>
</dbReference>
<dbReference type="EMBL" id="PVWQ01000022">
    <property type="protein sequence ID" value="RDW58921.1"/>
    <property type="molecule type" value="Genomic_DNA"/>
</dbReference>
<name>A0A3D8QAX3_9EURO</name>
<evidence type="ECO:0000259" key="4">
    <source>
        <dbReference type="Pfam" id="PF03328"/>
    </source>
</evidence>
<dbReference type="InterPro" id="IPR005000">
    <property type="entry name" value="Aldolase/citrate-lyase_domain"/>
</dbReference>
<evidence type="ECO:0000256" key="3">
    <source>
        <dbReference type="ARBA" id="ARBA00023239"/>
    </source>
</evidence>
<reference evidence="5 6" key="1">
    <citation type="journal article" date="2018" name="IMA Fungus">
        <title>IMA Genome-F 9: Draft genome sequence of Annulohypoxylon stygium, Aspergillus mulundensis, Berkeleyomyces basicola (syn. Thielaviopsis basicola), Ceratocystis smalleyi, two Cercospora beticola strains, Coleophoma cylindrospora, Fusarium fracticaudum, Phialophora cf. hyalina, and Morchella septimelata.</title>
        <authorList>
            <person name="Wingfield B.D."/>
            <person name="Bills G.F."/>
            <person name="Dong Y."/>
            <person name="Huang W."/>
            <person name="Nel W.J."/>
            <person name="Swalarsk-Parry B.S."/>
            <person name="Vaghefi N."/>
            <person name="Wilken P.M."/>
            <person name="An Z."/>
            <person name="de Beer Z.W."/>
            <person name="De Vos L."/>
            <person name="Chen L."/>
            <person name="Duong T.A."/>
            <person name="Gao Y."/>
            <person name="Hammerbacher A."/>
            <person name="Kikkert J.R."/>
            <person name="Li Y."/>
            <person name="Li H."/>
            <person name="Li K."/>
            <person name="Li Q."/>
            <person name="Liu X."/>
            <person name="Ma X."/>
            <person name="Naidoo K."/>
            <person name="Pethybridge S.J."/>
            <person name="Sun J."/>
            <person name="Steenkamp E.T."/>
            <person name="van der Nest M.A."/>
            <person name="van Wyk S."/>
            <person name="Wingfield M.J."/>
            <person name="Xiong C."/>
            <person name="Yue Q."/>
            <person name="Zhang X."/>
        </authorList>
    </citation>
    <scope>NUCLEOTIDE SEQUENCE [LARGE SCALE GENOMIC DNA]</scope>
    <source>
        <strain evidence="5 6">DSM 5745</strain>
    </source>
</reference>
<dbReference type="PANTHER" id="PTHR30502">
    <property type="entry name" value="2-KETO-3-DEOXY-L-RHAMNONATE ALDOLASE"/>
    <property type="match status" value="1"/>
</dbReference>
<gene>
    <name evidence="5" type="ORF">DSM5745_11127</name>
</gene>
<dbReference type="InterPro" id="IPR015813">
    <property type="entry name" value="Pyrv/PenolPyrv_kinase-like_dom"/>
</dbReference>
<dbReference type="OrthoDB" id="1621678at2759"/>
<dbReference type="STRING" id="1810919.A0A3D8QAX3"/>
<feature type="domain" description="HpcH/HpaI aldolase/citrate lyase" evidence="4">
    <location>
        <begin position="38"/>
        <end position="225"/>
    </location>
</feature>
<dbReference type="Gene3D" id="3.20.20.60">
    <property type="entry name" value="Phosphoenolpyruvate-binding domains"/>
    <property type="match status" value="1"/>
</dbReference>
<dbReference type="RefSeq" id="XP_026598218.1">
    <property type="nucleotide sequence ID" value="XM_026753143.1"/>
</dbReference>
<dbReference type="AlphaFoldDB" id="A0A3D8QAX3"/>
<protein>
    <recommendedName>
        <fullName evidence="4">HpcH/HpaI aldolase/citrate lyase domain-containing protein</fullName>
    </recommendedName>
</protein>
<dbReference type="PANTHER" id="PTHR30502:SF0">
    <property type="entry name" value="PHOSPHOENOLPYRUVATE CARBOXYLASE FAMILY PROTEIN"/>
    <property type="match status" value="1"/>
</dbReference>
<evidence type="ECO:0000313" key="6">
    <source>
        <dbReference type="Proteomes" id="UP000256690"/>
    </source>
</evidence>
<sequence>MGSIAPQDTTPAQTATVPSPFRTRILNGQICPVLTLKFWTGNEAALMARMAGFNAIFIDMEHSALNFQTVAQLILACLGVGISPIVRSPSKSHWHISRILDAGAAAVVVPHVDSVAEVRELVRHAKYAPLGARGSANNQPILGFRNLPTAVQNEVLNRETMLIPMVETPGAVEVVEEYLAVEGVDGILVGSNDLCSDLGIPGQYDSPVYQAAVEKVVLAGKKAGKPIGIGGIGGRLDLLERWFALGATWSLSGGDGAILQAGMKKITQSYEEISARVEKQRALGK</sequence>
<comment type="caution">
    <text evidence="5">The sequence shown here is derived from an EMBL/GenBank/DDBJ whole genome shotgun (WGS) entry which is preliminary data.</text>
</comment>
<accession>A0A3D8QAX3</accession>
<keyword evidence="3" id="KW-0456">Lyase</keyword>
<keyword evidence="2" id="KW-0479">Metal-binding</keyword>
<dbReference type="Pfam" id="PF03328">
    <property type="entry name" value="HpcH_HpaI"/>
    <property type="match status" value="1"/>
</dbReference>
<evidence type="ECO:0000256" key="2">
    <source>
        <dbReference type="ARBA" id="ARBA00022723"/>
    </source>
</evidence>